<name>A0AAV1QKV2_SCOSC</name>
<dbReference type="AlphaFoldDB" id="A0AAV1QKV2"/>
<accession>A0AAV1QKV2</accession>
<feature type="compositionally biased region" description="Acidic residues" evidence="1">
    <location>
        <begin position="213"/>
        <end position="230"/>
    </location>
</feature>
<evidence type="ECO:0000313" key="3">
    <source>
        <dbReference type="Proteomes" id="UP001314229"/>
    </source>
</evidence>
<reference evidence="2 3" key="1">
    <citation type="submission" date="2024-01" db="EMBL/GenBank/DDBJ databases">
        <authorList>
            <person name="Alioto T."/>
            <person name="Alioto T."/>
            <person name="Gomez Garrido J."/>
        </authorList>
    </citation>
    <scope>NUCLEOTIDE SEQUENCE [LARGE SCALE GENOMIC DNA]</scope>
</reference>
<sequence length="514" mass="57886">MISRMVDVLAGMIKPAVPTEKTAELIVGNAKNWGHTTLIILRDHYKDGLEIILKGLSRELNQDWKTQFEVACRWAKRDLARVSQDVLDHAEALIASCGKEEGEQGEERVEEREEGGDLMRVEEEEIQEVVVPLRRRQRGVLTESQTQFMDEIVPISPEPEPPSISTCKDTPQQRKGVTASQLGAVKSGKVLSQAPVSIRSTLKNKVANMLEPPSDDELSGQEEEDQDGELGEQWRPLKQGPPKAQRPKQVFQVRPLWEEPGNFSLGEGEEELGSSLLDDLLGTDDTPPLQPQMVVHMAQVHQEEERLEVVPTDMLDLFGGDLGRSDSSTPRSCLFKPNRHVATERKLVDWGLRVREKWVILGDSNLSRIPPYSIGDLQVESYPGATFRHAEAILTKATSQLIVEKVVLSFGLNSRSQKAKETTVKQLQAAVRVIKKQFPFSEIWVPLVNYSPFLPPAERENLETLNAYIRKNLPFVEALPEAQFQTEGDLVHWTRDIARAMFDHWVDKLNLKAP</sequence>
<comment type="caution">
    <text evidence="2">The sequence shown here is derived from an EMBL/GenBank/DDBJ whole genome shotgun (WGS) entry which is preliminary data.</text>
</comment>
<proteinExistence type="predicted"/>
<dbReference type="InterPro" id="IPR036514">
    <property type="entry name" value="SGNH_hydro_sf"/>
</dbReference>
<evidence type="ECO:0000256" key="1">
    <source>
        <dbReference type="SAM" id="MobiDB-lite"/>
    </source>
</evidence>
<gene>
    <name evidence="2" type="ORF">FSCOSCO3_A037187</name>
</gene>
<dbReference type="Proteomes" id="UP001314229">
    <property type="component" value="Unassembled WGS sequence"/>
</dbReference>
<dbReference type="EMBL" id="CAWUFR010002646">
    <property type="protein sequence ID" value="CAK6984936.1"/>
    <property type="molecule type" value="Genomic_DNA"/>
</dbReference>
<organism evidence="2 3">
    <name type="scientific">Scomber scombrus</name>
    <name type="common">Atlantic mackerel</name>
    <name type="synonym">Scomber vernalis</name>
    <dbReference type="NCBI Taxonomy" id="13677"/>
    <lineage>
        <taxon>Eukaryota</taxon>
        <taxon>Metazoa</taxon>
        <taxon>Chordata</taxon>
        <taxon>Craniata</taxon>
        <taxon>Vertebrata</taxon>
        <taxon>Euteleostomi</taxon>
        <taxon>Actinopterygii</taxon>
        <taxon>Neopterygii</taxon>
        <taxon>Teleostei</taxon>
        <taxon>Neoteleostei</taxon>
        <taxon>Acanthomorphata</taxon>
        <taxon>Pelagiaria</taxon>
        <taxon>Scombriformes</taxon>
        <taxon>Scombridae</taxon>
        <taxon>Scomber</taxon>
    </lineage>
</organism>
<keyword evidence="3" id="KW-1185">Reference proteome</keyword>
<evidence type="ECO:0000313" key="2">
    <source>
        <dbReference type="EMBL" id="CAK6984936.1"/>
    </source>
</evidence>
<feature type="region of interest" description="Disordered" evidence="1">
    <location>
        <begin position="153"/>
        <end position="179"/>
    </location>
</feature>
<feature type="compositionally biased region" description="Polar residues" evidence="1">
    <location>
        <begin position="166"/>
        <end position="179"/>
    </location>
</feature>
<dbReference type="Gene3D" id="3.40.50.1110">
    <property type="entry name" value="SGNH hydrolase"/>
    <property type="match status" value="1"/>
</dbReference>
<protein>
    <submittedName>
        <fullName evidence="2">Uncharacterized protein</fullName>
    </submittedName>
</protein>
<feature type="region of interest" description="Disordered" evidence="1">
    <location>
        <begin position="204"/>
        <end position="249"/>
    </location>
</feature>
<dbReference type="SUPFAM" id="SSF52266">
    <property type="entry name" value="SGNH hydrolase"/>
    <property type="match status" value="1"/>
</dbReference>